<proteinExistence type="predicted"/>
<accession>A0A0F9LXW1</accession>
<dbReference type="AlphaFoldDB" id="A0A0F9LXW1"/>
<organism evidence="1">
    <name type="scientific">marine sediment metagenome</name>
    <dbReference type="NCBI Taxonomy" id="412755"/>
    <lineage>
        <taxon>unclassified sequences</taxon>
        <taxon>metagenomes</taxon>
        <taxon>ecological metagenomes</taxon>
    </lineage>
</organism>
<evidence type="ECO:0000313" key="1">
    <source>
        <dbReference type="EMBL" id="KKM99934.1"/>
    </source>
</evidence>
<comment type="caution">
    <text evidence="1">The sequence shown here is derived from an EMBL/GenBank/DDBJ whole genome shotgun (WGS) entry which is preliminary data.</text>
</comment>
<name>A0A0F9LXW1_9ZZZZ</name>
<reference evidence="1" key="1">
    <citation type="journal article" date="2015" name="Nature">
        <title>Complex archaea that bridge the gap between prokaryotes and eukaryotes.</title>
        <authorList>
            <person name="Spang A."/>
            <person name="Saw J.H."/>
            <person name="Jorgensen S.L."/>
            <person name="Zaremba-Niedzwiedzka K."/>
            <person name="Martijn J."/>
            <person name="Lind A.E."/>
            <person name="van Eijk R."/>
            <person name="Schleper C."/>
            <person name="Guy L."/>
            <person name="Ettema T.J."/>
        </authorList>
    </citation>
    <scope>NUCLEOTIDE SEQUENCE</scope>
</reference>
<evidence type="ECO:0008006" key="2">
    <source>
        <dbReference type="Google" id="ProtNLM"/>
    </source>
</evidence>
<gene>
    <name evidence="1" type="ORF">LCGC14_1142900</name>
</gene>
<sequence length="125" mass="14413">MTTGELPEYRQYIKKYLTDVREGMIKDIGPEEKDLTTAQIILVDRLISLLGVIRLIEEKAKEDGVFRGRDLIPSLKASYIAYNNTVRLTLEKLGIDKRMGDRVLTPLEIATEFDKEKKAREKKNE</sequence>
<dbReference type="EMBL" id="LAZR01005440">
    <property type="protein sequence ID" value="KKM99934.1"/>
    <property type="molecule type" value="Genomic_DNA"/>
</dbReference>
<protein>
    <recommendedName>
        <fullName evidence="2">Terminase small subunit</fullName>
    </recommendedName>
</protein>